<dbReference type="EMBL" id="LR798324">
    <property type="protein sequence ID" value="CAB5223910.1"/>
    <property type="molecule type" value="Genomic_DNA"/>
</dbReference>
<sequence length="141" mass="15904">MIGYYQIIDTITEQLKQDVFCKTVTSGSIYNIATNKQSIYPISHIIVNNFKDIGNAFSYNISVISMDLVTEDGANEQDVMHTQSMVGIRLCELLKRGDITDQNYVIEGNPSYEFFTDRFENKVAGCTTTFDVTVPNDMTIC</sequence>
<reference evidence="1" key="1">
    <citation type="submission" date="2020-05" db="EMBL/GenBank/DDBJ databases">
        <authorList>
            <person name="Chiriac C."/>
            <person name="Salcher M."/>
            <person name="Ghai R."/>
            <person name="Kavagutti S V."/>
        </authorList>
    </citation>
    <scope>NUCLEOTIDE SEQUENCE</scope>
</reference>
<proteinExistence type="predicted"/>
<protein>
    <submittedName>
        <fullName evidence="1">Uncharacterized protein</fullName>
    </submittedName>
</protein>
<accession>A0A6J7X991</accession>
<name>A0A6J7X991_9CAUD</name>
<gene>
    <name evidence="1" type="ORF">UFOVP388_35</name>
</gene>
<evidence type="ECO:0000313" key="1">
    <source>
        <dbReference type="EMBL" id="CAB5223910.1"/>
    </source>
</evidence>
<organism evidence="1">
    <name type="scientific">uncultured Caudovirales phage</name>
    <dbReference type="NCBI Taxonomy" id="2100421"/>
    <lineage>
        <taxon>Viruses</taxon>
        <taxon>Duplodnaviria</taxon>
        <taxon>Heunggongvirae</taxon>
        <taxon>Uroviricota</taxon>
        <taxon>Caudoviricetes</taxon>
        <taxon>Peduoviridae</taxon>
        <taxon>Maltschvirus</taxon>
        <taxon>Maltschvirus maltsch</taxon>
    </lineage>
</organism>